<sequence>MGNCLASPVENHSPIVTQPSTSVDGKEKAIKPSKSSNNRHGPENKGSTAAGGGGTVAELVPPSGRIILTPNLKKFTYAELQSATRNFRPEAVVGEGGFGTVFKGWVDRETLAPSKPGVGMPVAIKKSKLESCQGLQEWKAEVDLLGKFNHPNLVRLLGYCREGKYFILIYEYMEGGNLETHLFRNGGDRIPWDTRLNIATGTAQGLTFLHSSADKVIYRDFKASNILLDRDFNAKLSDFGLARLGPADNKSHVSTRIIGSYGYADPEYIATGHLYVKSDVYGFGVMLLELLTGLKVIDVRRPSEALNLIEWAKPSLAEKRKLKKIMDPRLENQYPPRAAFQVAKLVLKCLQLQPKHRPSMEEVLVTLQQINNSIMVNPN</sequence>
<dbReference type="EMBL" id="CM046394">
    <property type="protein sequence ID" value="KAI8548295.1"/>
    <property type="molecule type" value="Genomic_DNA"/>
</dbReference>
<name>A0ACC0N537_RHOML</name>
<comment type="caution">
    <text evidence="1">The sequence shown here is derived from an EMBL/GenBank/DDBJ whole genome shotgun (WGS) entry which is preliminary data.</text>
</comment>
<proteinExistence type="predicted"/>
<evidence type="ECO:0000313" key="1">
    <source>
        <dbReference type="EMBL" id="KAI8548295.1"/>
    </source>
</evidence>
<reference evidence="1" key="1">
    <citation type="submission" date="2022-02" db="EMBL/GenBank/DDBJ databases">
        <title>Plant Genome Project.</title>
        <authorList>
            <person name="Zhang R.-G."/>
        </authorList>
    </citation>
    <scope>NUCLEOTIDE SEQUENCE</scope>
    <source>
        <strain evidence="1">AT1</strain>
    </source>
</reference>
<gene>
    <name evidence="1" type="ORF">RHMOL_Rhmol07G0262900</name>
</gene>
<organism evidence="1 2">
    <name type="scientific">Rhododendron molle</name>
    <name type="common">Chinese azalea</name>
    <name type="synonym">Azalea mollis</name>
    <dbReference type="NCBI Taxonomy" id="49168"/>
    <lineage>
        <taxon>Eukaryota</taxon>
        <taxon>Viridiplantae</taxon>
        <taxon>Streptophyta</taxon>
        <taxon>Embryophyta</taxon>
        <taxon>Tracheophyta</taxon>
        <taxon>Spermatophyta</taxon>
        <taxon>Magnoliopsida</taxon>
        <taxon>eudicotyledons</taxon>
        <taxon>Gunneridae</taxon>
        <taxon>Pentapetalae</taxon>
        <taxon>asterids</taxon>
        <taxon>Ericales</taxon>
        <taxon>Ericaceae</taxon>
        <taxon>Ericoideae</taxon>
        <taxon>Rhodoreae</taxon>
        <taxon>Rhododendron</taxon>
    </lineage>
</organism>
<dbReference type="Proteomes" id="UP001062846">
    <property type="component" value="Chromosome 7"/>
</dbReference>
<protein>
    <submittedName>
        <fullName evidence="1">Uncharacterized protein</fullName>
    </submittedName>
</protein>
<evidence type="ECO:0000313" key="2">
    <source>
        <dbReference type="Proteomes" id="UP001062846"/>
    </source>
</evidence>
<keyword evidence="2" id="KW-1185">Reference proteome</keyword>
<accession>A0ACC0N537</accession>